<dbReference type="InterPro" id="IPR023606">
    <property type="entry name" value="CoA-Trfase_III_dom_1_sf"/>
</dbReference>
<proteinExistence type="predicted"/>
<dbReference type="Pfam" id="PF02515">
    <property type="entry name" value="CoA_transf_3"/>
    <property type="match status" value="1"/>
</dbReference>
<dbReference type="InterPro" id="IPR044855">
    <property type="entry name" value="CoA-Trfase_III_dom3_sf"/>
</dbReference>
<gene>
    <name evidence="2" type="ORF">TPR58_02160</name>
</gene>
<evidence type="ECO:0000313" key="3">
    <source>
        <dbReference type="Proteomes" id="UP001427805"/>
    </source>
</evidence>
<dbReference type="InterPro" id="IPR003673">
    <property type="entry name" value="CoA-Trfase_fam_III"/>
</dbReference>
<accession>A0ABV0B2Y4</accession>
<dbReference type="EC" id="2.8.3.-" evidence="2"/>
<protein>
    <submittedName>
        <fullName evidence="2">CoA transferase</fullName>
        <ecNumber evidence="2">2.8.3.-</ecNumber>
    </submittedName>
</protein>
<dbReference type="PANTHER" id="PTHR48207:SF4">
    <property type="entry name" value="BLL6097 PROTEIN"/>
    <property type="match status" value="1"/>
</dbReference>
<dbReference type="InterPro" id="IPR050483">
    <property type="entry name" value="CoA-transferase_III_domain"/>
</dbReference>
<dbReference type="PANTHER" id="PTHR48207">
    <property type="entry name" value="SUCCINATE--HYDROXYMETHYLGLUTARATE COA-TRANSFERASE"/>
    <property type="match status" value="1"/>
</dbReference>
<sequence>MLTLLNGIRVVDLTTVVLGPYATRLLGDLGAEVIKVEPLSGDIFRSVRPGHSDEMGAGFINANRNKRSIALDLRDGEALAALHAIIAGADVVVHNMRPKSAERLGVGFEQLRAVNPGLIYCYAPGFGQDGPLADEPAYDDTIQAVSGLAWLNQNAAGEPRFLSTIIADKVGGLHLAISVLAALAARNRGGEAVSIETPMFESLVSFLMVEQLAGRSFDPPLGGIGYDRLLSPYRKPFRTADGFVSIIPYNATHWIAFLRLIGRDDLTDDPRVTDSVERSRNIDMLYALIEAATPHRTTAAWIEQLKARDVPCAQVNRLEDLFEHPHLQAVGLFGREDHPTEGTLNVVRAPFRIAGEAAEPDRATPVLGQDSRALLARAGLAPAAIDALFQRGVALDGAAEAAA</sequence>
<dbReference type="GO" id="GO:0016740">
    <property type="term" value="F:transferase activity"/>
    <property type="evidence" value="ECO:0007669"/>
    <property type="project" value="UniProtKB-KW"/>
</dbReference>
<dbReference type="Gene3D" id="3.40.50.10540">
    <property type="entry name" value="Crotonobetainyl-coa:carnitine coa-transferase, domain 1"/>
    <property type="match status" value="1"/>
</dbReference>
<evidence type="ECO:0000256" key="1">
    <source>
        <dbReference type="ARBA" id="ARBA00022679"/>
    </source>
</evidence>
<evidence type="ECO:0000313" key="2">
    <source>
        <dbReference type="EMBL" id="MEN3745955.1"/>
    </source>
</evidence>
<organism evidence="2 3">
    <name type="scientific">Sphingomonas rustica</name>
    <dbReference type="NCBI Taxonomy" id="3103142"/>
    <lineage>
        <taxon>Bacteria</taxon>
        <taxon>Pseudomonadati</taxon>
        <taxon>Pseudomonadota</taxon>
        <taxon>Alphaproteobacteria</taxon>
        <taxon>Sphingomonadales</taxon>
        <taxon>Sphingomonadaceae</taxon>
        <taxon>Sphingomonas</taxon>
    </lineage>
</organism>
<reference evidence="2 3" key="1">
    <citation type="submission" date="2024-05" db="EMBL/GenBank/DDBJ databases">
        <title>Sphingomonas sp. HF-S3 16S ribosomal RNA gene Genome sequencing and assembly.</title>
        <authorList>
            <person name="Lee H."/>
        </authorList>
    </citation>
    <scope>NUCLEOTIDE SEQUENCE [LARGE SCALE GENOMIC DNA]</scope>
    <source>
        <strain evidence="2 3">HF-S3</strain>
    </source>
</reference>
<dbReference type="SUPFAM" id="SSF89796">
    <property type="entry name" value="CoA-transferase family III (CaiB/BaiF)"/>
    <property type="match status" value="1"/>
</dbReference>
<dbReference type="Gene3D" id="3.30.1540.10">
    <property type="entry name" value="formyl-coa transferase, domain 3"/>
    <property type="match status" value="1"/>
</dbReference>
<keyword evidence="3" id="KW-1185">Reference proteome</keyword>
<dbReference type="RefSeq" id="WP_346244952.1">
    <property type="nucleotide sequence ID" value="NZ_JBDIZK010000001.1"/>
</dbReference>
<name>A0ABV0B2Y4_9SPHN</name>
<keyword evidence="1 2" id="KW-0808">Transferase</keyword>
<dbReference type="Proteomes" id="UP001427805">
    <property type="component" value="Unassembled WGS sequence"/>
</dbReference>
<dbReference type="EMBL" id="JBDIZK010000001">
    <property type="protein sequence ID" value="MEN3745955.1"/>
    <property type="molecule type" value="Genomic_DNA"/>
</dbReference>
<comment type="caution">
    <text evidence="2">The sequence shown here is derived from an EMBL/GenBank/DDBJ whole genome shotgun (WGS) entry which is preliminary data.</text>
</comment>